<name>A0A9D1ALX9_9FIRM</name>
<evidence type="ECO:0000313" key="3">
    <source>
        <dbReference type="Proteomes" id="UP000824242"/>
    </source>
</evidence>
<feature type="region of interest" description="Disordered" evidence="1">
    <location>
        <begin position="30"/>
        <end position="61"/>
    </location>
</feature>
<sequence length="149" mass="15012">MEDLSGKINELLGNPAAMAQLQSLAASLGLGGGDGEHGSGSSSGGHSGGNAGPASSGGGEGGLLAALSGLLGQGKEESHPAVAEGGDLTQAILRMAPLLGSLREETDGTRLLHALRPLLSPSRRQRLDQAVRLMQLMRVLPLLKSSGLF</sequence>
<organism evidence="2 3">
    <name type="scientific">Candidatus Caccousia avicola</name>
    <dbReference type="NCBI Taxonomy" id="2840721"/>
    <lineage>
        <taxon>Bacteria</taxon>
        <taxon>Bacillati</taxon>
        <taxon>Bacillota</taxon>
        <taxon>Clostridia</taxon>
        <taxon>Eubacteriales</taxon>
        <taxon>Oscillospiraceae</taxon>
        <taxon>Oscillospiraceae incertae sedis</taxon>
        <taxon>Candidatus Caccousia</taxon>
    </lineage>
</organism>
<dbReference type="EMBL" id="DVGZ01000024">
    <property type="protein sequence ID" value="HIR46445.1"/>
    <property type="molecule type" value="Genomic_DNA"/>
</dbReference>
<reference evidence="2" key="1">
    <citation type="submission" date="2020-10" db="EMBL/GenBank/DDBJ databases">
        <authorList>
            <person name="Gilroy R."/>
        </authorList>
    </citation>
    <scope>NUCLEOTIDE SEQUENCE</scope>
    <source>
        <strain evidence="2">ChiSxjej1B13-7958</strain>
    </source>
</reference>
<dbReference type="AlphaFoldDB" id="A0A9D1ALX9"/>
<reference evidence="2" key="2">
    <citation type="journal article" date="2021" name="PeerJ">
        <title>Extensive microbial diversity within the chicken gut microbiome revealed by metagenomics and culture.</title>
        <authorList>
            <person name="Gilroy R."/>
            <person name="Ravi A."/>
            <person name="Getino M."/>
            <person name="Pursley I."/>
            <person name="Horton D.L."/>
            <person name="Alikhan N.F."/>
            <person name="Baker D."/>
            <person name="Gharbi K."/>
            <person name="Hall N."/>
            <person name="Watson M."/>
            <person name="Adriaenssens E.M."/>
            <person name="Foster-Nyarko E."/>
            <person name="Jarju S."/>
            <person name="Secka A."/>
            <person name="Antonio M."/>
            <person name="Oren A."/>
            <person name="Chaudhuri R.R."/>
            <person name="La Ragione R."/>
            <person name="Hildebrand F."/>
            <person name="Pallen M.J."/>
        </authorList>
    </citation>
    <scope>NUCLEOTIDE SEQUENCE</scope>
    <source>
        <strain evidence="2">ChiSxjej1B13-7958</strain>
    </source>
</reference>
<evidence type="ECO:0000256" key="1">
    <source>
        <dbReference type="SAM" id="MobiDB-lite"/>
    </source>
</evidence>
<dbReference type="Proteomes" id="UP000824242">
    <property type="component" value="Unassembled WGS sequence"/>
</dbReference>
<comment type="caution">
    <text evidence="2">The sequence shown here is derived from an EMBL/GenBank/DDBJ whole genome shotgun (WGS) entry which is preliminary data.</text>
</comment>
<gene>
    <name evidence="2" type="ORF">IAB89_02120</name>
</gene>
<accession>A0A9D1ALX9</accession>
<protein>
    <submittedName>
        <fullName evidence="2">Uncharacterized protein</fullName>
    </submittedName>
</protein>
<evidence type="ECO:0000313" key="2">
    <source>
        <dbReference type="EMBL" id="HIR46445.1"/>
    </source>
</evidence>
<proteinExistence type="predicted"/>
<feature type="compositionally biased region" description="Gly residues" evidence="1">
    <location>
        <begin position="41"/>
        <end position="61"/>
    </location>
</feature>